<evidence type="ECO:0000313" key="1">
    <source>
        <dbReference type="EMBL" id="TFE37010.1"/>
    </source>
</evidence>
<accession>A0A4Y8MHP9</accession>
<evidence type="ECO:0000313" key="2">
    <source>
        <dbReference type="Proteomes" id="UP000297385"/>
    </source>
</evidence>
<dbReference type="EMBL" id="SNVI01000008">
    <property type="protein sequence ID" value="TFE37010.1"/>
    <property type="molecule type" value="Genomic_DNA"/>
</dbReference>
<dbReference type="Gene3D" id="3.90.1570.10">
    <property type="entry name" value="tt1808, chain A"/>
    <property type="match status" value="1"/>
</dbReference>
<dbReference type="InterPro" id="IPR012296">
    <property type="entry name" value="Nuclease_put_TT1808"/>
</dbReference>
<keyword evidence="1" id="KW-0255">Endonuclease</keyword>
<sequence length="142" mass="15924">MLNPAASARRQIVLTDAYCQLTEQMGHLAVMSPAVVTRSCGIRVPDVVWMPCERWDALDRDEPMPFVPDICVEVLLDRQQDVDSRVRGYLESGGIEVIVINQRGEVEFWDANGRRRASAYGITLAFDRLYFEPAKAAAPGVR</sequence>
<dbReference type="SUPFAM" id="SSF52980">
    <property type="entry name" value="Restriction endonuclease-like"/>
    <property type="match status" value="1"/>
</dbReference>
<gene>
    <name evidence="1" type="ORF">E2553_42705</name>
</gene>
<dbReference type="CDD" id="cd06260">
    <property type="entry name" value="DUF820-like"/>
    <property type="match status" value="1"/>
</dbReference>
<dbReference type="Proteomes" id="UP000297385">
    <property type="component" value="Unassembled WGS sequence"/>
</dbReference>
<dbReference type="AlphaFoldDB" id="A0A4Y8MHP9"/>
<proteinExistence type="predicted"/>
<dbReference type="GO" id="GO:0004519">
    <property type="term" value="F:endonuclease activity"/>
    <property type="evidence" value="ECO:0007669"/>
    <property type="project" value="UniProtKB-KW"/>
</dbReference>
<protein>
    <submittedName>
        <fullName evidence="1">Uma2 family endonuclease</fullName>
    </submittedName>
</protein>
<name>A0A4Y8MHP9_9BURK</name>
<organism evidence="1 2">
    <name type="scientific">Paraburkholderia dipogonis</name>
    <dbReference type="NCBI Taxonomy" id="1211383"/>
    <lineage>
        <taxon>Bacteria</taxon>
        <taxon>Pseudomonadati</taxon>
        <taxon>Pseudomonadota</taxon>
        <taxon>Betaproteobacteria</taxon>
        <taxon>Burkholderiales</taxon>
        <taxon>Burkholderiaceae</taxon>
        <taxon>Paraburkholderia</taxon>
    </lineage>
</organism>
<keyword evidence="1" id="KW-0378">Hydrolase</keyword>
<reference evidence="1 2" key="1">
    <citation type="submission" date="2019-03" db="EMBL/GenBank/DDBJ databases">
        <title>Complete Genome Sequence of Paraburkholderia dipogonis ICMP 19430T, a Nitrogen-fixing Symbiont of the South African Invasive Legume Dipogon lignosus in New Zealand.</title>
        <authorList>
            <person name="De Meyer S.E."/>
        </authorList>
    </citation>
    <scope>NUCLEOTIDE SEQUENCE [LARGE SCALE GENOMIC DNA]</scope>
    <source>
        <strain evidence="1 2">ICMP 19430</strain>
    </source>
</reference>
<keyword evidence="1" id="KW-0540">Nuclease</keyword>
<comment type="caution">
    <text evidence="1">The sequence shown here is derived from an EMBL/GenBank/DDBJ whole genome shotgun (WGS) entry which is preliminary data.</text>
</comment>
<dbReference type="InterPro" id="IPR008538">
    <property type="entry name" value="Uma2"/>
</dbReference>
<dbReference type="InterPro" id="IPR011335">
    <property type="entry name" value="Restrct_endonuc-II-like"/>
</dbReference>